<dbReference type="InterPro" id="IPR015421">
    <property type="entry name" value="PyrdxlP-dep_Trfase_major"/>
</dbReference>
<gene>
    <name evidence="6" type="ORF">M747DRAFT_322621</name>
</gene>
<dbReference type="GO" id="GO:0030170">
    <property type="term" value="F:pyridoxal phosphate binding"/>
    <property type="evidence" value="ECO:0007669"/>
    <property type="project" value="InterPro"/>
</dbReference>
<comment type="cofactor">
    <cofactor evidence="1">
        <name>pyridoxal 5'-phosphate</name>
        <dbReference type="ChEBI" id="CHEBI:597326"/>
    </cofactor>
</comment>
<keyword evidence="4" id="KW-0663">Pyridoxal phosphate</keyword>
<evidence type="ECO:0000313" key="7">
    <source>
        <dbReference type="Proteomes" id="UP000253845"/>
    </source>
</evidence>
<reference evidence="6 7" key="1">
    <citation type="submission" date="2018-07" db="EMBL/GenBank/DDBJ databases">
        <title>Section-level genome sequencing of Aspergillus section Nigri to investigate inter- and intra-species variation.</title>
        <authorList>
            <consortium name="DOE Joint Genome Institute"/>
            <person name="Vesth T.C."/>
            <person name="Nybo J.L."/>
            <person name="Theobald S."/>
            <person name="Frisvad J.C."/>
            <person name="Larsen T.O."/>
            <person name="Nielsen K.F."/>
            <person name="Hoof J.B."/>
            <person name="Brandl J."/>
            <person name="Salamov A."/>
            <person name="Riley R."/>
            <person name="Gladden J.M."/>
            <person name="Phatale P."/>
            <person name="Nielsen M.T."/>
            <person name="Lyhne E.K."/>
            <person name="Kogle M.E."/>
            <person name="Strasser K."/>
            <person name="McDonnell E."/>
            <person name="Barry K."/>
            <person name="Clum A."/>
            <person name="Chen C."/>
            <person name="Nolan M."/>
            <person name="Sandor L."/>
            <person name="Kuo A."/>
            <person name="Lipzen A."/>
            <person name="Hainaut M."/>
            <person name="Drula E."/>
            <person name="Tsang A."/>
            <person name="Magnuson J.K."/>
            <person name="Henrissat B."/>
            <person name="Wiebenga A."/>
            <person name="Simmons B.A."/>
            <person name="Makela M.R."/>
            <person name="De vries R.P."/>
            <person name="Grigoriev I.V."/>
            <person name="Mortensen U.H."/>
            <person name="Baker S.E."/>
            <person name="Andersen M.R."/>
        </authorList>
    </citation>
    <scope>NUCLEOTIDE SEQUENCE [LARGE SCALE GENOMIC DNA]</scope>
    <source>
        <strain evidence="6 7">ATCC 13496</strain>
    </source>
</reference>
<protein>
    <submittedName>
        <fullName evidence="6">Class II aminotransferase/8-amino-7-oxononanoate synthase</fullName>
    </submittedName>
</protein>
<dbReference type="GO" id="GO:0009102">
    <property type="term" value="P:biotin biosynthetic process"/>
    <property type="evidence" value="ECO:0007669"/>
    <property type="project" value="TreeGrafter"/>
</dbReference>
<organism evidence="6 7">
    <name type="scientific">Aspergillus niger ATCC 13496</name>
    <dbReference type="NCBI Taxonomy" id="1353008"/>
    <lineage>
        <taxon>Eukaryota</taxon>
        <taxon>Fungi</taxon>
        <taxon>Dikarya</taxon>
        <taxon>Ascomycota</taxon>
        <taxon>Pezizomycotina</taxon>
        <taxon>Eurotiomycetes</taxon>
        <taxon>Eurotiomycetidae</taxon>
        <taxon>Eurotiales</taxon>
        <taxon>Aspergillaceae</taxon>
        <taxon>Aspergillus</taxon>
        <taxon>Aspergillus subgen. Circumdati</taxon>
    </lineage>
</organism>
<sequence>MSDSFIVEWARAQQPKGPSMKNASVFYRNLEEELDVRRAQHGCIMLHTKEQTSMVDFSSTDILGLSTSGSVRKGYLDELAQHPDFKLSSHGSRLTDGNSRYLEDVERELAAFHGAEAALIVNTGSLGNAAIFSVIPRPGDAIVYDELIHASVHDGMKDSLALCRKAFRHNDAESLYEALVAVQESQPQIRNGTRSVLVAVESVYSMDGDICPLQELIETAKEVFPDGNVQFVIDEAHSTGVIGPNGAGLVSALGLESEVAIRLHTFGKALAATGAVILCNETVRTMLINYARSIMFSVAPSFPMLASIRATYQLLRSGETQEAQDRVQEIVKFFLETMTSNPIWSRASDTGLLRLPTYEDADVQPFLTQIIQLRTRTKHNFYLAFHLQRAGFSVFPISYPVVPKGTERVRIIFHASNTDAEVKALVAAIAEWAQEMLEIESSGDRTRVPAAARHVYALIAQANLNGSE</sequence>
<dbReference type="SUPFAM" id="SSF53383">
    <property type="entry name" value="PLP-dependent transferases"/>
    <property type="match status" value="1"/>
</dbReference>
<proteinExistence type="inferred from homology"/>
<keyword evidence="6" id="KW-0032">Aminotransferase</keyword>
<evidence type="ECO:0000256" key="3">
    <source>
        <dbReference type="ARBA" id="ARBA00022679"/>
    </source>
</evidence>
<evidence type="ECO:0000256" key="2">
    <source>
        <dbReference type="ARBA" id="ARBA00010008"/>
    </source>
</evidence>
<dbReference type="Gene3D" id="3.40.640.10">
    <property type="entry name" value="Type I PLP-dependent aspartate aminotransferase-like (Major domain)"/>
    <property type="match status" value="1"/>
</dbReference>
<dbReference type="AlphaFoldDB" id="A0A370C2E7"/>
<comment type="similarity">
    <text evidence="2">Belongs to the class-II pyridoxal-phosphate-dependent aminotransferase family. BioF subfamily.</text>
</comment>
<dbReference type="InterPro" id="IPR015424">
    <property type="entry name" value="PyrdxlP-dep_Trfase"/>
</dbReference>
<dbReference type="GO" id="GO:0008483">
    <property type="term" value="F:transaminase activity"/>
    <property type="evidence" value="ECO:0007669"/>
    <property type="project" value="UniProtKB-KW"/>
</dbReference>
<evidence type="ECO:0000256" key="4">
    <source>
        <dbReference type="ARBA" id="ARBA00022898"/>
    </source>
</evidence>
<dbReference type="InterPro" id="IPR004839">
    <property type="entry name" value="Aminotransferase_I/II_large"/>
</dbReference>
<evidence type="ECO:0000259" key="5">
    <source>
        <dbReference type="Pfam" id="PF00155"/>
    </source>
</evidence>
<accession>A0A370C2E7</accession>
<name>A0A370C2E7_ASPNG</name>
<keyword evidence="3 6" id="KW-0808">Transferase</keyword>
<evidence type="ECO:0000256" key="1">
    <source>
        <dbReference type="ARBA" id="ARBA00001933"/>
    </source>
</evidence>
<dbReference type="Proteomes" id="UP000253845">
    <property type="component" value="Unassembled WGS sequence"/>
</dbReference>
<feature type="domain" description="Aminotransferase class I/classII large" evidence="5">
    <location>
        <begin position="81"/>
        <end position="429"/>
    </location>
</feature>
<dbReference type="InterPro" id="IPR015422">
    <property type="entry name" value="PyrdxlP-dep_Trfase_small"/>
</dbReference>
<dbReference type="Gene3D" id="3.90.1150.10">
    <property type="entry name" value="Aspartate Aminotransferase, domain 1"/>
    <property type="match status" value="1"/>
</dbReference>
<dbReference type="InterPro" id="IPR050087">
    <property type="entry name" value="AON_synthase_class-II"/>
</dbReference>
<dbReference type="Pfam" id="PF00155">
    <property type="entry name" value="Aminotran_1_2"/>
    <property type="match status" value="1"/>
</dbReference>
<dbReference type="PANTHER" id="PTHR13693">
    <property type="entry name" value="CLASS II AMINOTRANSFERASE/8-AMINO-7-OXONONANOATE SYNTHASE"/>
    <property type="match status" value="1"/>
</dbReference>
<dbReference type="PANTHER" id="PTHR13693:SF77">
    <property type="entry name" value="8-AMINO-7-OXONONANOATE SYNTHASE"/>
    <property type="match status" value="1"/>
</dbReference>
<evidence type="ECO:0000313" key="6">
    <source>
        <dbReference type="EMBL" id="RDH21219.1"/>
    </source>
</evidence>
<dbReference type="VEuPathDB" id="FungiDB:M747DRAFT_322621"/>
<dbReference type="EMBL" id="KZ851911">
    <property type="protein sequence ID" value="RDH21219.1"/>
    <property type="molecule type" value="Genomic_DNA"/>
</dbReference>